<dbReference type="PANTHER" id="PTHR34592:SF4">
    <property type="entry name" value="CHROMOSOME UNDETERMINED SCAFFOLD_31, WHOLE GENOME SHOTGUN SEQUENCE"/>
    <property type="match status" value="1"/>
</dbReference>
<reference evidence="1 2" key="1">
    <citation type="submission" date="2013-02" db="EMBL/GenBank/DDBJ databases">
        <title>The Genome Annotation of Plasmodium falciparum Vietnam Oak-Knoll (FVO).</title>
        <authorList>
            <consortium name="The Broad Institute Genome Sequencing Platform"/>
            <consortium name="The Broad Institute Genome Sequencing Center for Infectious Disease"/>
            <person name="Neafsey D."/>
            <person name="Hoffman S."/>
            <person name="Volkman S."/>
            <person name="Rosenthal P."/>
            <person name="Walker B."/>
            <person name="Young S.K."/>
            <person name="Zeng Q."/>
            <person name="Gargeya S."/>
            <person name="Fitzgerald M."/>
            <person name="Haas B."/>
            <person name="Abouelleil A."/>
            <person name="Allen A.W."/>
            <person name="Alvarado L."/>
            <person name="Arachchi H.M."/>
            <person name="Berlin A.M."/>
            <person name="Chapman S.B."/>
            <person name="Gainer-Dewar J."/>
            <person name="Goldberg J."/>
            <person name="Griggs A."/>
            <person name="Gujja S."/>
            <person name="Hansen M."/>
            <person name="Howarth C."/>
            <person name="Imamovic A."/>
            <person name="Ireland A."/>
            <person name="Larimer J."/>
            <person name="McCowan C."/>
            <person name="Murphy C."/>
            <person name="Pearson M."/>
            <person name="Poon T.W."/>
            <person name="Priest M."/>
            <person name="Roberts A."/>
            <person name="Saif S."/>
            <person name="Shea T."/>
            <person name="Sisk P."/>
            <person name="Sykes S."/>
            <person name="Wortman J."/>
            <person name="Nusbaum C."/>
            <person name="Birren B."/>
        </authorList>
    </citation>
    <scope>NUCLEOTIDE SEQUENCE [LARGE SCALE GENOMIC DNA]</scope>
    <source>
        <strain evidence="2">Vietnam Oak-Knoll (FVO)</strain>
    </source>
</reference>
<name>A0A024VAH5_PLAFA</name>
<evidence type="ECO:0000313" key="1">
    <source>
        <dbReference type="EMBL" id="ETW20033.1"/>
    </source>
</evidence>
<dbReference type="EMBL" id="KI925025">
    <property type="protein sequence ID" value="ETW20033.1"/>
    <property type="molecule type" value="Genomic_DNA"/>
</dbReference>
<protein>
    <submittedName>
        <fullName evidence="1">Uncharacterized protein</fullName>
    </submittedName>
</protein>
<evidence type="ECO:0000313" key="2">
    <source>
        <dbReference type="Proteomes" id="UP000030690"/>
    </source>
</evidence>
<dbReference type="AlphaFoldDB" id="A0A024VAH5"/>
<proteinExistence type="predicted"/>
<organism evidence="1 2">
    <name type="scientific">Plasmodium falciparum Vietnam Oak-Knoll</name>
    <name type="common">FVO</name>
    <dbReference type="NCBI Taxonomy" id="1036723"/>
    <lineage>
        <taxon>Eukaryota</taxon>
        <taxon>Sar</taxon>
        <taxon>Alveolata</taxon>
        <taxon>Apicomplexa</taxon>
        <taxon>Aconoidasida</taxon>
        <taxon>Haemosporida</taxon>
        <taxon>Plasmodiidae</taxon>
        <taxon>Plasmodium</taxon>
        <taxon>Plasmodium (Laverania)</taxon>
    </lineage>
</organism>
<gene>
    <name evidence="1" type="ORF">PFFVO_00934</name>
</gene>
<reference evidence="1 2" key="2">
    <citation type="submission" date="2013-02" db="EMBL/GenBank/DDBJ databases">
        <title>The Genome Sequence of Plasmodium falciparum Vietnam Oak-Knoll (FVO).</title>
        <authorList>
            <consortium name="The Broad Institute Genome Sequencing Platform"/>
            <consortium name="The Broad Institute Genome Sequencing Center for Infectious Disease"/>
            <person name="Neafsey D."/>
            <person name="Cheeseman I."/>
            <person name="Volkman S."/>
            <person name="Adams J."/>
            <person name="Walker B."/>
            <person name="Young S.K."/>
            <person name="Zeng Q."/>
            <person name="Gargeya S."/>
            <person name="Fitzgerald M."/>
            <person name="Haas B."/>
            <person name="Abouelleil A."/>
            <person name="Alvarado L."/>
            <person name="Arachchi H.M."/>
            <person name="Berlin A.M."/>
            <person name="Chapman S.B."/>
            <person name="Dewar J."/>
            <person name="Goldberg J."/>
            <person name="Griggs A."/>
            <person name="Gujja S."/>
            <person name="Hansen M."/>
            <person name="Howarth C."/>
            <person name="Imamovic A."/>
            <person name="Larimer J."/>
            <person name="McCowan C."/>
            <person name="Murphy C."/>
            <person name="Neiman D."/>
            <person name="Pearson M."/>
            <person name="Priest M."/>
            <person name="Roberts A."/>
            <person name="Saif S."/>
            <person name="Shea T."/>
            <person name="Sisk P."/>
            <person name="Sykes S."/>
            <person name="Wortman J."/>
            <person name="Nusbaum C."/>
            <person name="Birren B."/>
        </authorList>
    </citation>
    <scope>NUCLEOTIDE SEQUENCE [LARGE SCALE GENOMIC DNA]</scope>
    <source>
        <strain evidence="2">Vietnam Oak-Knoll (FVO)</strain>
    </source>
</reference>
<dbReference type="InterPro" id="IPR053328">
    <property type="entry name" value="Uro-adherence_factor_A"/>
</dbReference>
<dbReference type="Proteomes" id="UP000030690">
    <property type="component" value="Unassembled WGS sequence"/>
</dbReference>
<accession>A0A024VAH5</accession>
<sequence>MENTVPLENNPKINSEILNKINVNKIYYHKMNHPDEQMKKDTCKYLFSIEENHKFLEHENVFKKKRELQKIVHQQIRKYTREKNIYVVYMIYNCLFERIEVKNIKVKNIEVKNIKVKNIKVKNIEVKNIKVKNIKVKNIRVNNLKVKNIKTKNADYKYNNQISNVDIICPYKKRRRRSSYYIYCRTKKYSFPRIVNVFSSVVRMCQKKEENHIHSKKKNKYKYIHAVNLKHFINHKVVKNHQNDIPKNMNVLLFDEEHSNTLKKDFEIISKRDKKYIHQIAYHESTKPDYINMNELPINYDIQNKMIIKNVTGEFTLEEHEKKKCDSCYYCFSNECNLTYCKYRHHDEHDDYINDMYKNKINRFNSSESFFNRTNNYSVTKTSGKAYEEAFPKNEEHNKNVFMSNNWDKIYNNNNNNNNNINTNKKKKIKKIKKNTNNNEEGDDVESICTNHNVLNNIPYSIDKHHINTSLNINKNDDLQENILIQNQNYFPKMFQYEINESERYLTFQTSRSISPEQVEDQQNDIIDKIKYSSIEKKNTKNDPLLLYLQTNFMKKEEENLLTNEENNTKENICDEDNKNKKNLLVFKTNQQSKHHTDILYNNNNEEKENGPHKNFNVNENIKNVIYEDNYNQCIKRKRNSPPTSYKTIIDRERSISKNTSNINNKSICIKNKSTICTSSNLVNLLKNNKENNIISKDKNYDTHIYNTIDNDKHVEKYNTNKKYCNNYMTNKTYNNIHNNINNNIIHNNNNINNNNNNYSTHQKYNLYYYTHYDRFYLKRRKTYANDNNQM</sequence>
<dbReference type="OrthoDB" id="348671at2759"/>
<dbReference type="PANTHER" id="PTHR34592">
    <property type="entry name" value="EXPRESSED PROTEIN"/>
    <property type="match status" value="1"/>
</dbReference>